<reference evidence="3 4" key="1">
    <citation type="submission" date="2024-09" db="EMBL/GenBank/DDBJ databases">
        <authorList>
            <person name="Sun Q."/>
            <person name="Mori K."/>
        </authorList>
    </citation>
    <scope>NUCLEOTIDE SEQUENCE [LARGE SCALE GENOMIC DNA]</scope>
    <source>
        <strain evidence="3 4">JCM 4362</strain>
    </source>
</reference>
<keyword evidence="4" id="KW-1185">Reference proteome</keyword>
<keyword evidence="2" id="KW-0812">Transmembrane</keyword>
<feature type="region of interest" description="Disordered" evidence="1">
    <location>
        <begin position="427"/>
        <end position="454"/>
    </location>
</feature>
<evidence type="ECO:0000256" key="2">
    <source>
        <dbReference type="SAM" id="Phobius"/>
    </source>
</evidence>
<dbReference type="EMBL" id="JBHMCR010000006">
    <property type="protein sequence ID" value="MFB9520790.1"/>
    <property type="molecule type" value="Genomic_DNA"/>
</dbReference>
<protein>
    <recommendedName>
        <fullName evidence="5">DNA-directed RNA polymerase specialized sigma24 family protein</fullName>
    </recommendedName>
</protein>
<name>A0ABV5PC71_STRCM</name>
<dbReference type="Proteomes" id="UP001589718">
    <property type="component" value="Unassembled WGS sequence"/>
</dbReference>
<organism evidence="3 4">
    <name type="scientific">Streptomyces cremeus</name>
    <dbReference type="NCBI Taxonomy" id="66881"/>
    <lineage>
        <taxon>Bacteria</taxon>
        <taxon>Bacillati</taxon>
        <taxon>Actinomycetota</taxon>
        <taxon>Actinomycetes</taxon>
        <taxon>Kitasatosporales</taxon>
        <taxon>Streptomycetaceae</taxon>
        <taxon>Streptomyces</taxon>
    </lineage>
</organism>
<evidence type="ECO:0000313" key="4">
    <source>
        <dbReference type="Proteomes" id="UP001589718"/>
    </source>
</evidence>
<keyword evidence="2" id="KW-0472">Membrane</keyword>
<evidence type="ECO:0008006" key="5">
    <source>
        <dbReference type="Google" id="ProtNLM"/>
    </source>
</evidence>
<proteinExistence type="predicted"/>
<evidence type="ECO:0000313" key="3">
    <source>
        <dbReference type="EMBL" id="MFB9520790.1"/>
    </source>
</evidence>
<comment type="caution">
    <text evidence="3">The sequence shown here is derived from an EMBL/GenBank/DDBJ whole genome shotgun (WGS) entry which is preliminary data.</text>
</comment>
<accession>A0ABV5PC71</accession>
<gene>
    <name evidence="3" type="ORF">ACFFTU_12585</name>
</gene>
<sequence length="671" mass="71610">MDTQDRTEHSGARGAPLSVAQAEAALVEHYPRLVRLAFITLPPSLGRHRRVLAAHGLVQRALPSLRTTTGRPAAASTLPAQRTAAPAEGAYLTLRARVLREALTYGKRPAWWPRHVPRPERLRPLLPAVWGLRLFPAAGGADELALEQALSGADSATRAALALRRVEQLSEDETRRRLADAGVAEPALALRTAERLGRQVLGEPGEGREHPLLSGEFDPCFVHTRPTDLLRRRHRVRTAAATLVVAAVAAGVLPVVIGDTPRPAERTAATGAVNASIAQRVLDPRNLVRPADDEWADTSRVDFTVWPARGDRVDDLPLLDRALKVWASPARTVRISSTPGAGTQPPTAPPRLLYAGDVDGTAVVLLNDGDRTIRYAEPADGDEPPALDFARTDDADVVTGAALVVTRDGANTRFLLAPWIDETTTRDLLEPDAPGGKLGVRADGVTDPVRRPGAGGTCDSWPVLQLRSSELIVEKHAFLLTDLGDLAPVHLTYTPPPGSGAPARQPREATSAAALRTWARSACHLPAMRGFGVRAVNNWVYAQQTLPEAGGRADWVCTRADTWRGPGRVMVQLHLPATAPTALGTPVATAEDTASCSRFGQHVLAGANWRAPKSGTWYLLAAGSRKVRTIEAGGGLKAEARGPLLAVRAPQGVKAELRAKTADGSTLEGMR</sequence>
<dbReference type="RefSeq" id="WP_345223580.1">
    <property type="nucleotide sequence ID" value="NZ_BAAAXE010000013.1"/>
</dbReference>
<evidence type="ECO:0000256" key="1">
    <source>
        <dbReference type="SAM" id="MobiDB-lite"/>
    </source>
</evidence>
<feature type="transmembrane region" description="Helical" evidence="2">
    <location>
        <begin position="239"/>
        <end position="257"/>
    </location>
</feature>
<keyword evidence="2" id="KW-1133">Transmembrane helix</keyword>